<evidence type="ECO:0000313" key="3">
    <source>
        <dbReference type="EMBL" id="KAF2797490.1"/>
    </source>
</evidence>
<dbReference type="OrthoDB" id="5361565at2759"/>
<dbReference type="Gene3D" id="2.40.70.10">
    <property type="entry name" value="Acid Proteases"/>
    <property type="match status" value="1"/>
</dbReference>
<organism evidence="3 4">
    <name type="scientific">Melanomma pulvis-pyrius CBS 109.77</name>
    <dbReference type="NCBI Taxonomy" id="1314802"/>
    <lineage>
        <taxon>Eukaryota</taxon>
        <taxon>Fungi</taxon>
        <taxon>Dikarya</taxon>
        <taxon>Ascomycota</taxon>
        <taxon>Pezizomycotina</taxon>
        <taxon>Dothideomycetes</taxon>
        <taxon>Pleosporomycetidae</taxon>
        <taxon>Pleosporales</taxon>
        <taxon>Melanommataceae</taxon>
        <taxon>Melanomma</taxon>
    </lineage>
</organism>
<accession>A0A6A6XLT9</accession>
<gene>
    <name evidence="3" type="ORF">K505DRAFT_372428</name>
</gene>
<name>A0A6A6XLT9_9PLEO</name>
<reference evidence="3" key="1">
    <citation type="journal article" date="2020" name="Stud. Mycol.">
        <title>101 Dothideomycetes genomes: a test case for predicting lifestyles and emergence of pathogens.</title>
        <authorList>
            <person name="Haridas S."/>
            <person name="Albert R."/>
            <person name="Binder M."/>
            <person name="Bloem J."/>
            <person name="Labutti K."/>
            <person name="Salamov A."/>
            <person name="Andreopoulos B."/>
            <person name="Baker S."/>
            <person name="Barry K."/>
            <person name="Bills G."/>
            <person name="Bluhm B."/>
            <person name="Cannon C."/>
            <person name="Castanera R."/>
            <person name="Culley D."/>
            <person name="Daum C."/>
            <person name="Ezra D."/>
            <person name="Gonzalez J."/>
            <person name="Henrissat B."/>
            <person name="Kuo A."/>
            <person name="Liang C."/>
            <person name="Lipzen A."/>
            <person name="Lutzoni F."/>
            <person name="Magnuson J."/>
            <person name="Mondo S."/>
            <person name="Nolan M."/>
            <person name="Ohm R."/>
            <person name="Pangilinan J."/>
            <person name="Park H.-J."/>
            <person name="Ramirez L."/>
            <person name="Alfaro M."/>
            <person name="Sun H."/>
            <person name="Tritt A."/>
            <person name="Yoshinaga Y."/>
            <person name="Zwiers L.-H."/>
            <person name="Turgeon B."/>
            <person name="Goodwin S."/>
            <person name="Spatafora J."/>
            <person name="Crous P."/>
            <person name="Grigoriev I."/>
        </authorList>
    </citation>
    <scope>NUCLEOTIDE SEQUENCE</scope>
    <source>
        <strain evidence="3">CBS 109.77</strain>
    </source>
</reference>
<dbReference type="EMBL" id="MU001805">
    <property type="protein sequence ID" value="KAF2797490.1"/>
    <property type="molecule type" value="Genomic_DNA"/>
</dbReference>
<keyword evidence="2" id="KW-0812">Transmembrane</keyword>
<feature type="transmembrane region" description="Helical" evidence="2">
    <location>
        <begin position="287"/>
        <end position="310"/>
    </location>
</feature>
<evidence type="ECO:0000256" key="1">
    <source>
        <dbReference type="SAM" id="MobiDB-lite"/>
    </source>
</evidence>
<dbReference type="SUPFAM" id="SSF50630">
    <property type="entry name" value="Acid proteases"/>
    <property type="match status" value="1"/>
</dbReference>
<evidence type="ECO:0008006" key="5">
    <source>
        <dbReference type="Google" id="ProtNLM"/>
    </source>
</evidence>
<dbReference type="InterPro" id="IPR021109">
    <property type="entry name" value="Peptidase_aspartic_dom_sf"/>
</dbReference>
<feature type="compositionally biased region" description="Basic and acidic residues" evidence="1">
    <location>
        <begin position="341"/>
        <end position="354"/>
    </location>
</feature>
<proteinExistence type="predicted"/>
<keyword evidence="2" id="KW-1133">Transmembrane helix</keyword>
<sequence>MLKQAEYIGSRAYSILWGLVGGPENQQSSSALILGGLDQGIAGISPNFTGTLNYRSNCSTRMLVTINDISLNWPNGTDTSIFMGSQSSVIQACIAPSFAGLMTIPYAHWTKFQQLAGGRFPGNFETRSRGINFYTMLYEPEDVFFRDLTISLQNSISIRIPNTQLVVPDRVIPTATGQIVTNSSVRNLVLNSIQEVNINDLPVIGRLLLTSAYLSVNHDSNTFSLWQADVRAEMGRLSSLDEKNDVSDVFCGDETKTDIHHSLGPSPTSSSASPPPPPSPMHLSGGAIGGIGAGAIFSIVSFIVIGCVILRRKRESNTPGINHVDRPLDLPPTPPYHSKPNRRDIPSEMNSERD</sequence>
<dbReference type="Proteomes" id="UP000799757">
    <property type="component" value="Unassembled WGS sequence"/>
</dbReference>
<protein>
    <recommendedName>
        <fullName evidence="5">Peptidase A1 domain-containing protein</fullName>
    </recommendedName>
</protein>
<keyword evidence="2" id="KW-0472">Membrane</keyword>
<keyword evidence="4" id="KW-1185">Reference proteome</keyword>
<feature type="region of interest" description="Disordered" evidence="1">
    <location>
        <begin position="317"/>
        <end position="354"/>
    </location>
</feature>
<feature type="region of interest" description="Disordered" evidence="1">
    <location>
        <begin position="256"/>
        <end position="285"/>
    </location>
</feature>
<evidence type="ECO:0000313" key="4">
    <source>
        <dbReference type="Proteomes" id="UP000799757"/>
    </source>
</evidence>
<evidence type="ECO:0000256" key="2">
    <source>
        <dbReference type="SAM" id="Phobius"/>
    </source>
</evidence>
<dbReference type="AlphaFoldDB" id="A0A6A6XLT9"/>